<keyword evidence="2" id="KW-1185">Reference proteome</keyword>
<dbReference type="GeneID" id="108076366"/>
<reference evidence="3" key="2">
    <citation type="submission" date="2025-08" db="UniProtKB">
        <authorList>
            <consortium name="RefSeq"/>
        </authorList>
    </citation>
    <scope>IDENTIFICATION</scope>
    <source>
        <strain evidence="3">14028-0561.14</strain>
        <tissue evidence="3">Whole fly</tissue>
    </source>
</reference>
<evidence type="ECO:0000313" key="3">
    <source>
        <dbReference type="RefSeq" id="XP_070140598.1"/>
    </source>
</evidence>
<feature type="coiled-coil region" evidence="1">
    <location>
        <begin position="87"/>
        <end position="143"/>
    </location>
</feature>
<keyword evidence="1" id="KW-0175">Coiled coil</keyword>
<protein>
    <submittedName>
        <fullName evidence="3">Uncharacterized protein isoform X2</fullName>
    </submittedName>
</protein>
<dbReference type="Proteomes" id="UP001652661">
    <property type="component" value="Chromosome 2R"/>
</dbReference>
<organism evidence="2 3">
    <name type="scientific">Drosophila kikkawai</name>
    <name type="common">Fruit fly</name>
    <dbReference type="NCBI Taxonomy" id="30033"/>
    <lineage>
        <taxon>Eukaryota</taxon>
        <taxon>Metazoa</taxon>
        <taxon>Ecdysozoa</taxon>
        <taxon>Arthropoda</taxon>
        <taxon>Hexapoda</taxon>
        <taxon>Insecta</taxon>
        <taxon>Pterygota</taxon>
        <taxon>Neoptera</taxon>
        <taxon>Endopterygota</taxon>
        <taxon>Diptera</taxon>
        <taxon>Brachycera</taxon>
        <taxon>Muscomorpha</taxon>
        <taxon>Ephydroidea</taxon>
        <taxon>Drosophilidae</taxon>
        <taxon>Drosophila</taxon>
        <taxon>Sophophora</taxon>
    </lineage>
</organism>
<dbReference type="RefSeq" id="XP_070140598.1">
    <property type="nucleotide sequence ID" value="XM_070284497.1"/>
</dbReference>
<accession>A0ABM4GD05</accession>
<reference evidence="2" key="1">
    <citation type="submission" date="2025-05" db="UniProtKB">
        <authorList>
            <consortium name="RefSeq"/>
        </authorList>
    </citation>
    <scope>NUCLEOTIDE SEQUENCE [LARGE SCALE GENOMIC DNA]</scope>
    <source>
        <strain evidence="2">14028-0561.14</strain>
    </source>
</reference>
<sequence length="144" mass="17021">MTRILVSTMANSVFLTKVLVPRHLNNYSLTKSKNPFIFTDITFLRSSEAPKASKIKTNWRQLSDKLFQKGKGDEHNYFLRIRREQFLKLKERKIKEIVADLRALEAEVREMDHKTSLRAETVRQNLMVEIRELKALLEKFKKSL</sequence>
<evidence type="ECO:0000256" key="1">
    <source>
        <dbReference type="SAM" id="Coils"/>
    </source>
</evidence>
<evidence type="ECO:0000313" key="2">
    <source>
        <dbReference type="Proteomes" id="UP001652661"/>
    </source>
</evidence>
<name>A0ABM4GD05_DROKI</name>
<gene>
    <name evidence="3" type="primary">LOC108076366</name>
</gene>
<proteinExistence type="predicted"/>